<dbReference type="GO" id="GO:0003964">
    <property type="term" value="F:RNA-directed DNA polymerase activity"/>
    <property type="evidence" value="ECO:0007669"/>
    <property type="project" value="UniProtKB-KW"/>
</dbReference>
<dbReference type="InterPro" id="IPR040256">
    <property type="entry name" value="At4g02000-like"/>
</dbReference>
<dbReference type="PANTHER" id="PTHR31286:SF180">
    <property type="entry name" value="OS10G0362600 PROTEIN"/>
    <property type="match status" value="1"/>
</dbReference>
<reference evidence="2" key="1">
    <citation type="journal article" date="2022" name="Int. J. Mol. Sci.">
        <title>Draft Genome of Tanacetum Coccineum: Genomic Comparison of Closely Related Tanacetum-Family Plants.</title>
        <authorList>
            <person name="Yamashiro T."/>
            <person name="Shiraishi A."/>
            <person name="Nakayama K."/>
            <person name="Satake H."/>
        </authorList>
    </citation>
    <scope>NUCLEOTIDE SEQUENCE</scope>
</reference>
<dbReference type="EMBL" id="BQNB010016994">
    <property type="protein sequence ID" value="GJT58169.1"/>
    <property type="molecule type" value="Genomic_DNA"/>
</dbReference>
<sequence length="295" mass="32502">MDNGIIRSERERVVHEGNNEMSMRDEELNGEKGFTGDLNGAQFPLINGMDGNKNGVNEGVKDCLDKKSRCHSGSGNKDNADGNEAMNRGNDTAISKNEGVGEVNEKEESDNNSATKFFAKNLVDIVNSSRLDNKLINVPTRVGENGDDVVIFDDEIIELGSKKWNLIDEEGIKEVINNGPWMVNNKPMIVQKWSIDMCIDKAEPKKLPVCVKMMNVPMEPWSVKGISALASSIGKPIIMDEVTTKMCVTGVGRIGFARVLVEIDAEKGIKDRIEIMYISKDVTTGTKKSVDVEYS</sequence>
<evidence type="ECO:0000313" key="3">
    <source>
        <dbReference type="Proteomes" id="UP001151760"/>
    </source>
</evidence>
<comment type="caution">
    <text evidence="2">The sequence shown here is derived from an EMBL/GenBank/DDBJ whole genome shotgun (WGS) entry which is preliminary data.</text>
</comment>
<name>A0ABQ5F4V4_9ASTR</name>
<keyword evidence="2" id="KW-0695">RNA-directed DNA polymerase</keyword>
<keyword evidence="3" id="KW-1185">Reference proteome</keyword>
<proteinExistence type="predicted"/>
<keyword evidence="2" id="KW-0548">Nucleotidyltransferase</keyword>
<keyword evidence="2" id="KW-0808">Transferase</keyword>
<accession>A0ABQ5F4V4</accession>
<evidence type="ECO:0000313" key="2">
    <source>
        <dbReference type="EMBL" id="GJT58169.1"/>
    </source>
</evidence>
<organism evidence="2 3">
    <name type="scientific">Tanacetum coccineum</name>
    <dbReference type="NCBI Taxonomy" id="301880"/>
    <lineage>
        <taxon>Eukaryota</taxon>
        <taxon>Viridiplantae</taxon>
        <taxon>Streptophyta</taxon>
        <taxon>Embryophyta</taxon>
        <taxon>Tracheophyta</taxon>
        <taxon>Spermatophyta</taxon>
        <taxon>Magnoliopsida</taxon>
        <taxon>eudicotyledons</taxon>
        <taxon>Gunneridae</taxon>
        <taxon>Pentapetalae</taxon>
        <taxon>asterids</taxon>
        <taxon>campanulids</taxon>
        <taxon>Asterales</taxon>
        <taxon>Asteraceae</taxon>
        <taxon>Asteroideae</taxon>
        <taxon>Anthemideae</taxon>
        <taxon>Anthemidinae</taxon>
        <taxon>Tanacetum</taxon>
    </lineage>
</organism>
<feature type="region of interest" description="Disordered" evidence="1">
    <location>
        <begin position="67"/>
        <end position="109"/>
    </location>
</feature>
<dbReference type="Proteomes" id="UP001151760">
    <property type="component" value="Unassembled WGS sequence"/>
</dbReference>
<protein>
    <submittedName>
        <fullName evidence="2">RNA-directed DNA polymerase, eukaryota, reverse transcriptase zinc-binding domain protein</fullName>
    </submittedName>
</protein>
<reference evidence="2" key="2">
    <citation type="submission" date="2022-01" db="EMBL/GenBank/DDBJ databases">
        <authorList>
            <person name="Yamashiro T."/>
            <person name="Shiraishi A."/>
            <person name="Satake H."/>
            <person name="Nakayama K."/>
        </authorList>
    </citation>
    <scope>NUCLEOTIDE SEQUENCE</scope>
</reference>
<evidence type="ECO:0000256" key="1">
    <source>
        <dbReference type="SAM" id="MobiDB-lite"/>
    </source>
</evidence>
<dbReference type="PANTHER" id="PTHR31286">
    <property type="entry name" value="GLYCINE-RICH CELL WALL STRUCTURAL PROTEIN 1.8-LIKE"/>
    <property type="match status" value="1"/>
</dbReference>
<gene>
    <name evidence="2" type="ORF">Tco_0993223</name>
</gene>